<dbReference type="Proteomes" id="UP001165160">
    <property type="component" value="Unassembled WGS sequence"/>
</dbReference>
<gene>
    <name evidence="2" type="ORF">TrVE_jg754</name>
</gene>
<feature type="region of interest" description="Disordered" evidence="1">
    <location>
        <begin position="825"/>
        <end position="857"/>
    </location>
</feature>
<proteinExistence type="predicted"/>
<dbReference type="AlphaFoldDB" id="A0A9W7FBW3"/>
<protein>
    <submittedName>
        <fullName evidence="2">Uncharacterized protein</fullName>
    </submittedName>
</protein>
<dbReference type="Pfam" id="PF01041">
    <property type="entry name" value="DegT_DnrJ_EryC1"/>
    <property type="match status" value="2"/>
</dbReference>
<reference evidence="3" key="1">
    <citation type="journal article" date="2023" name="Commun. Biol.">
        <title>Genome analysis of Parmales, the sister group of diatoms, reveals the evolutionary specialization of diatoms from phago-mixotrophs to photoautotrophs.</title>
        <authorList>
            <person name="Ban H."/>
            <person name="Sato S."/>
            <person name="Yoshikawa S."/>
            <person name="Yamada K."/>
            <person name="Nakamura Y."/>
            <person name="Ichinomiya M."/>
            <person name="Sato N."/>
            <person name="Blanc-Mathieu R."/>
            <person name="Endo H."/>
            <person name="Kuwata A."/>
            <person name="Ogata H."/>
        </authorList>
    </citation>
    <scope>NUCLEOTIDE SEQUENCE [LARGE SCALE GENOMIC DNA]</scope>
    <source>
        <strain evidence="3">NIES 3699</strain>
    </source>
</reference>
<dbReference type="GO" id="GO:0008483">
    <property type="term" value="F:transaminase activity"/>
    <property type="evidence" value="ECO:0007669"/>
    <property type="project" value="TreeGrafter"/>
</dbReference>
<accession>A0A9W7FBW3</accession>
<dbReference type="GO" id="GO:0030170">
    <property type="term" value="F:pyridoxal phosphate binding"/>
    <property type="evidence" value="ECO:0007669"/>
    <property type="project" value="TreeGrafter"/>
</dbReference>
<evidence type="ECO:0000313" key="3">
    <source>
        <dbReference type="Proteomes" id="UP001165160"/>
    </source>
</evidence>
<dbReference type="PANTHER" id="PTHR30244:SF34">
    <property type="entry name" value="DTDP-4-AMINO-4,6-DIDEOXYGALACTOSE TRANSAMINASE"/>
    <property type="match status" value="1"/>
</dbReference>
<dbReference type="InterPro" id="IPR000653">
    <property type="entry name" value="DegT/StrS_aminotransferase"/>
</dbReference>
<evidence type="ECO:0000256" key="1">
    <source>
        <dbReference type="SAM" id="MobiDB-lite"/>
    </source>
</evidence>
<sequence>MRRAWTVILSDDPLSYDVPRDQCKEEHQWDCWLRPISSCRVLRSVSSSELDSASARFGKVPRITNIKSKEQRANFDAFLTESIKARNHTDRVVYDHPMLGDAALYTCPDKYREMVPECDRWWAGELMDYVFRIEPGLQKALDDYTSVIGYGQGDVAMHVRRGDAIDYLPEKLVTGGGQLQSQYDWPEYMRLIDLAREELTVAGTSPQLFFIATDDKDAASQVVLSKWAKFSRQDDTAVHRARKGEKRRHLTCAGCKIVDMVEDPNALSTLTLLILPGRYKCPVTSYLILSTHDFKTVSKILLDETGTAVSFNVTRGTPQYKIDVVKRLFPPPPSEQVRPKFAKTVDLKLLTMPALTPRSEDTIINYDTKEYPFAEIIKKVIAPSAQDLSFLHQVQSIDNVAMQLTATEFNPLNGSMSEFHDYFYRRLNADDGWPEFMEVWLKFVKEIVMPIFPNTAELVYQKTPTFRVQLPGSATVFSLHSDGDSTNLHPEGEVNFILPLTSGCGNTASTWVESLPFLGDYHPLSMEYGQLNVFDGNRCRHYNKKNVESPACTRVSFDFRAMTREAYKRTVEEKEIPITSFTTKQKFMVGSYYTTMRSDSNVAAGQEFVLPSRTSEDGVCAAVQDIGESHLDPRALDHVMKQYDLKDPWDVVALFENQVAEYAGSKYAVALDTCTFAIFMSLKYLNATGSVTIPASTYISVPASILHAGLEVKFDADLEWSGTYLLDPYPVVDGAVRFTSGMYEKGTLHCLSFHRRKHLKIGRGVMILTDDPEAARWLRLARYNGRRTNITYQEQDDFEVVGWNSYMTPEAAARGVYLMTKIPEHNEDKSGSDGYSDLSKVSALQPRDSAVGPQQDI</sequence>
<keyword evidence="3" id="KW-1185">Reference proteome</keyword>
<dbReference type="SUPFAM" id="SSF53383">
    <property type="entry name" value="PLP-dependent transferases"/>
    <property type="match status" value="1"/>
</dbReference>
<dbReference type="GO" id="GO:0000271">
    <property type="term" value="P:polysaccharide biosynthetic process"/>
    <property type="evidence" value="ECO:0007669"/>
    <property type="project" value="TreeGrafter"/>
</dbReference>
<dbReference type="PANTHER" id="PTHR30244">
    <property type="entry name" value="TRANSAMINASE"/>
    <property type="match status" value="1"/>
</dbReference>
<dbReference type="InterPro" id="IPR015424">
    <property type="entry name" value="PyrdxlP-dep_Trfase"/>
</dbReference>
<organism evidence="2 3">
    <name type="scientific">Triparma verrucosa</name>
    <dbReference type="NCBI Taxonomy" id="1606542"/>
    <lineage>
        <taxon>Eukaryota</taxon>
        <taxon>Sar</taxon>
        <taxon>Stramenopiles</taxon>
        <taxon>Ochrophyta</taxon>
        <taxon>Bolidophyceae</taxon>
        <taxon>Parmales</taxon>
        <taxon>Triparmaceae</taxon>
        <taxon>Triparma</taxon>
    </lineage>
</organism>
<dbReference type="EMBL" id="BRXX01000397">
    <property type="protein sequence ID" value="GMI09330.1"/>
    <property type="molecule type" value="Genomic_DNA"/>
</dbReference>
<dbReference type="Gene3D" id="3.40.640.10">
    <property type="entry name" value="Type I PLP-dependent aspartate aminotransferase-like (Major domain)"/>
    <property type="match status" value="2"/>
</dbReference>
<evidence type="ECO:0000313" key="2">
    <source>
        <dbReference type="EMBL" id="GMI09330.1"/>
    </source>
</evidence>
<comment type="caution">
    <text evidence="2">The sequence shown here is derived from an EMBL/GenBank/DDBJ whole genome shotgun (WGS) entry which is preliminary data.</text>
</comment>
<name>A0A9W7FBW3_9STRA</name>
<dbReference type="InterPro" id="IPR015421">
    <property type="entry name" value="PyrdxlP-dep_Trfase_major"/>
</dbReference>